<feature type="domain" description="Helix-hairpin-helix DNA-binding motif class 1" evidence="4">
    <location>
        <begin position="194"/>
        <end position="213"/>
    </location>
</feature>
<evidence type="ECO:0000313" key="6">
    <source>
        <dbReference type="EMBL" id="CDQ08567.1"/>
    </source>
</evidence>
<dbReference type="RefSeq" id="WP_010642677.1">
    <property type="nucleotide sequence ID" value="NZ_CCCS020000002.1"/>
</dbReference>
<dbReference type="EMBL" id="CCCS020000002">
    <property type="protein sequence ID" value="CDQ08567.1"/>
    <property type="molecule type" value="Genomic_DNA"/>
</dbReference>
<evidence type="ECO:0000256" key="1">
    <source>
        <dbReference type="ARBA" id="ARBA00022741"/>
    </source>
</evidence>
<dbReference type="Gene3D" id="1.10.150.20">
    <property type="entry name" value="5' to 3' exonuclease, C-terminal subdomain"/>
    <property type="match status" value="1"/>
</dbReference>
<dbReference type="Pfam" id="PF14490">
    <property type="entry name" value="HHH_RecD2"/>
    <property type="match status" value="1"/>
</dbReference>
<accession>A0A060UIM4</accession>
<comment type="function">
    <text evidence="3">DNA-dependent ATPase and ATP-dependent 5'-3' DNA helicase. Has no activity on blunt DNA or DNA with 3'-overhangs, requires at least 10 bases of 5'-ssDNA for helicase activity.</text>
</comment>
<dbReference type="CDD" id="cd17933">
    <property type="entry name" value="DEXSc_RecD-like"/>
    <property type="match status" value="1"/>
</dbReference>
<dbReference type="EMBL" id="LT841305">
    <property type="protein sequence ID" value="SMH66768.1"/>
    <property type="molecule type" value="Genomic_DNA"/>
</dbReference>
<dbReference type="InterPro" id="IPR003593">
    <property type="entry name" value="AAA+_ATPase"/>
</dbReference>
<dbReference type="InterPro" id="IPR006345">
    <property type="entry name" value="RecD2"/>
</dbReference>
<dbReference type="GO" id="GO:0005524">
    <property type="term" value="F:ATP binding"/>
    <property type="evidence" value="ECO:0007669"/>
    <property type="project" value="UniProtKB-UniRule"/>
</dbReference>
<dbReference type="InterPro" id="IPR029493">
    <property type="entry name" value="RecD2-like_HHH"/>
</dbReference>
<protein>
    <recommendedName>
        <fullName evidence="3">ATP-dependent RecD2 DNA helicase</fullName>
        <ecNumber evidence="3">5.6.2.3</ecNumber>
    </recommendedName>
    <alternativeName>
        <fullName evidence="3">DNA 5'-3' helicase subunit RecD2</fullName>
    </alternativeName>
</protein>
<dbReference type="InterPro" id="IPR027417">
    <property type="entry name" value="P-loop_NTPase"/>
</dbReference>
<feature type="domain" description="AAA+ ATPase" evidence="5">
    <location>
        <begin position="346"/>
        <end position="551"/>
    </location>
</feature>
<feature type="binding site" evidence="3">
    <location>
        <begin position="357"/>
        <end position="361"/>
    </location>
    <ligand>
        <name>ATP</name>
        <dbReference type="ChEBI" id="CHEBI:30616"/>
    </ligand>
</feature>
<keyword evidence="1 3" id="KW-0547">Nucleotide-binding</keyword>
<dbReference type="Gene3D" id="3.40.50.300">
    <property type="entry name" value="P-loop containing nucleotide triphosphate hydrolases"/>
    <property type="match status" value="2"/>
</dbReference>
<dbReference type="SMART" id="SM00278">
    <property type="entry name" value="HhH1"/>
    <property type="match status" value="2"/>
</dbReference>
<keyword evidence="3 6" id="KW-0347">Helicase</keyword>
<dbReference type="InterPro" id="IPR010994">
    <property type="entry name" value="RuvA_2-like"/>
</dbReference>
<dbReference type="GO" id="GO:0016787">
    <property type="term" value="F:hydrolase activity"/>
    <property type="evidence" value="ECO:0007669"/>
    <property type="project" value="UniProtKB-KW"/>
</dbReference>
<dbReference type="GO" id="GO:0003677">
    <property type="term" value="F:DNA binding"/>
    <property type="evidence" value="ECO:0007669"/>
    <property type="project" value="UniProtKB-UniRule"/>
</dbReference>
<dbReference type="SUPFAM" id="SSF47781">
    <property type="entry name" value="RuvA domain 2-like"/>
    <property type="match status" value="1"/>
</dbReference>
<reference evidence="6" key="1">
    <citation type="submission" date="2014-03" db="EMBL/GenBank/DDBJ databases">
        <authorList>
            <person name="Genoscope - CEA"/>
        </authorList>
    </citation>
    <scope>NUCLEOTIDE SEQUENCE [LARGE SCALE GENOMIC DNA]</scope>
    <source>
        <strain evidence="6">CF27</strain>
    </source>
</reference>
<dbReference type="Pfam" id="PF13245">
    <property type="entry name" value="AAA_19"/>
    <property type="match status" value="1"/>
</dbReference>
<dbReference type="CDD" id="cd18809">
    <property type="entry name" value="SF1_C_RecD"/>
    <property type="match status" value="1"/>
</dbReference>
<keyword evidence="8" id="KW-1185">Reference proteome</keyword>
<evidence type="ECO:0000313" key="7">
    <source>
        <dbReference type="EMBL" id="SMH66768.1"/>
    </source>
</evidence>
<organism evidence="6">
    <name type="scientific">Acidithiobacillus ferrivorans</name>
    <dbReference type="NCBI Taxonomy" id="160808"/>
    <lineage>
        <taxon>Bacteria</taxon>
        <taxon>Pseudomonadati</taxon>
        <taxon>Pseudomonadota</taxon>
        <taxon>Acidithiobacillia</taxon>
        <taxon>Acidithiobacillales</taxon>
        <taxon>Acidithiobacillaceae</taxon>
        <taxon>Acidithiobacillus</taxon>
    </lineage>
</organism>
<proteinExistence type="inferred from homology"/>
<dbReference type="InterPro" id="IPR055446">
    <property type="entry name" value="RecD2_N_OB"/>
</dbReference>
<evidence type="ECO:0000256" key="3">
    <source>
        <dbReference type="HAMAP-Rule" id="MF_01488"/>
    </source>
</evidence>
<dbReference type="Proteomes" id="UP000193925">
    <property type="component" value="Chromosome AFERRI"/>
</dbReference>
<dbReference type="InterPro" id="IPR050534">
    <property type="entry name" value="Coronavir_polyprotein_1ab"/>
</dbReference>
<dbReference type="Pfam" id="PF18335">
    <property type="entry name" value="SH3_13"/>
    <property type="match status" value="1"/>
</dbReference>
<dbReference type="PANTHER" id="PTHR43788">
    <property type="entry name" value="DNA2/NAM7 HELICASE FAMILY MEMBER"/>
    <property type="match status" value="1"/>
</dbReference>
<dbReference type="GO" id="GO:0006281">
    <property type="term" value="P:DNA repair"/>
    <property type="evidence" value="ECO:0007669"/>
    <property type="project" value="InterPro"/>
</dbReference>
<dbReference type="AlphaFoldDB" id="A0A060UIM4"/>
<dbReference type="InterPro" id="IPR003583">
    <property type="entry name" value="Hlx-hairpin-Hlx_DNA-bd_motif"/>
</dbReference>
<evidence type="ECO:0000259" key="4">
    <source>
        <dbReference type="SMART" id="SM00278"/>
    </source>
</evidence>
<dbReference type="Gene3D" id="1.10.10.2220">
    <property type="match status" value="1"/>
</dbReference>
<name>A0A060UIM4_9PROT</name>
<reference evidence="6" key="2">
    <citation type="submission" date="2014-07" db="EMBL/GenBank/DDBJ databases">
        <title>Initial genome analysis of the psychrotolerant acidophile Acidithiobacillus ferrivorans CF27: insights into iron and sulfur oxidation pathways and into biofilm formation.</title>
        <authorList>
            <person name="Talla E."/>
            <person name="Hedrich S."/>
            <person name="Mangenot S."/>
            <person name="Ji B."/>
            <person name="Johnson D.B."/>
            <person name="Barbe V."/>
            <person name="Bonnefoy V."/>
        </authorList>
    </citation>
    <scope>NUCLEOTIDE SEQUENCE [LARGE SCALE GENOMIC DNA]</scope>
    <source>
        <strain evidence="6">CF27</strain>
    </source>
</reference>
<dbReference type="SMART" id="SM00382">
    <property type="entry name" value="AAA"/>
    <property type="match status" value="1"/>
</dbReference>
<dbReference type="Pfam" id="PF13538">
    <property type="entry name" value="UvrD_C_2"/>
    <property type="match status" value="1"/>
</dbReference>
<dbReference type="GO" id="GO:0006310">
    <property type="term" value="P:DNA recombination"/>
    <property type="evidence" value="ECO:0007669"/>
    <property type="project" value="InterPro"/>
</dbReference>
<dbReference type="Gene3D" id="2.30.30.940">
    <property type="match status" value="1"/>
</dbReference>
<keyword evidence="2 3" id="KW-0067">ATP-binding</keyword>
<sequence length="727" mass="79560">MAKPERQKQDTPNELLGGLIERVTFHNDGSGFCVLRIKARGHKELVTVVGHAAAVTAGEWITASGLWITDRDHGLQFKAAFLKISAPTSLDGIEKYLGSGMIRGIGPVYAKKLVKAFGDQVFTVIEETPERLAEVEGIGPIRRERMVSAWADQKVIREIMLFLHTHGVGTARAVRIFKTYGTDAVRVMTENPYRLARDIHGIGFKTADAIAMKMGIEPHAPIRVRAGISYALMEARDEGHCGLPHEALIPLAEKLLEVPTDAIESAIQEELREGAIIADQVQDADCVFLAPLYRNEQGIASLLKGLRAGKAPWAGIAAEAAIDWVQKRLNIDLADSQQSAIRMVLQEKVALITGGPGVGKTTLVNAILNILDAKKLRIALAAPTGRAAKRMSETTGKEAKTIHRLLEIDPQGGGFKRKEDYPLDIDLLVLDECSMIDVPLMHAVLKALPSQAGLLMVGDPDQLPSVGPGQVLADLIAAKTIPEVHLTEIFRQAAQSRIIQAAYQINAGHTPDMRNPEGLSDFYFIAADDPAEAAEKLVKLVTTHIPRRFGLDPLHDIQVLCPMNRSALGARALNEALQTALNGESTPTIEKFGRRFAPGDKVMQIQNDYEKEVFNGDIGFVQGVDVEEGTLTVDFEGREVSYVFGELDLLQPAYAITVHKSQGSEYPAVVIPMSTQHYPMLQRNLLYTAVTRGKRLVVLVGQKKAVAMAARNGSGKRRWSKLREWMQ</sequence>
<evidence type="ECO:0000256" key="2">
    <source>
        <dbReference type="ARBA" id="ARBA00022840"/>
    </source>
</evidence>
<comment type="catalytic activity">
    <reaction evidence="3">
        <text>ATP + H2O = ADP + phosphate + H(+)</text>
        <dbReference type="Rhea" id="RHEA:13065"/>
        <dbReference type="ChEBI" id="CHEBI:15377"/>
        <dbReference type="ChEBI" id="CHEBI:15378"/>
        <dbReference type="ChEBI" id="CHEBI:30616"/>
        <dbReference type="ChEBI" id="CHEBI:43474"/>
        <dbReference type="ChEBI" id="CHEBI:456216"/>
        <dbReference type="EC" id="5.6.2.3"/>
    </reaction>
</comment>
<keyword evidence="3" id="KW-0238">DNA-binding</keyword>
<comment type="similarity">
    <text evidence="3">Belongs to the RecD family. RecD2 subfamily.</text>
</comment>
<dbReference type="InterPro" id="IPR041451">
    <property type="entry name" value="RecD2_SH13"/>
</dbReference>
<dbReference type="SUPFAM" id="SSF52540">
    <property type="entry name" value="P-loop containing nucleoside triphosphate hydrolases"/>
    <property type="match status" value="2"/>
</dbReference>
<dbReference type="InterPro" id="IPR027785">
    <property type="entry name" value="UvrD-like_helicase_C"/>
</dbReference>
<dbReference type="Pfam" id="PF14520">
    <property type="entry name" value="HHH_5"/>
    <property type="match status" value="1"/>
</dbReference>
<evidence type="ECO:0000313" key="8">
    <source>
        <dbReference type="Proteomes" id="UP000193925"/>
    </source>
</evidence>
<keyword evidence="3" id="KW-0378">Hydrolase</keyword>
<gene>
    <name evidence="3" type="primary">recD2</name>
    <name evidence="6" type="ORF">AFERRI_100002</name>
    <name evidence="7" type="ORF">AFERRI_40117</name>
</gene>
<dbReference type="PANTHER" id="PTHR43788:SF6">
    <property type="entry name" value="DNA HELICASE B"/>
    <property type="match status" value="1"/>
</dbReference>
<dbReference type="Pfam" id="PF23139">
    <property type="entry name" value="OB_YrrC"/>
    <property type="match status" value="1"/>
</dbReference>
<dbReference type="EC" id="5.6.2.3" evidence="3"/>
<dbReference type="GO" id="GO:0043139">
    <property type="term" value="F:5'-3' DNA helicase activity"/>
    <property type="evidence" value="ECO:0007669"/>
    <property type="project" value="UniProtKB-UniRule"/>
</dbReference>
<dbReference type="GO" id="GO:0017116">
    <property type="term" value="F:single-stranded DNA helicase activity"/>
    <property type="evidence" value="ECO:0007669"/>
    <property type="project" value="TreeGrafter"/>
</dbReference>
<dbReference type="GO" id="GO:0009338">
    <property type="term" value="C:exodeoxyribonuclease V complex"/>
    <property type="evidence" value="ECO:0007669"/>
    <property type="project" value="TreeGrafter"/>
</dbReference>
<keyword evidence="3" id="KW-0413">Isomerase</keyword>
<dbReference type="NCBIfam" id="TIGR01448">
    <property type="entry name" value="recD_rel"/>
    <property type="match status" value="1"/>
</dbReference>
<evidence type="ECO:0000259" key="5">
    <source>
        <dbReference type="SMART" id="SM00382"/>
    </source>
</evidence>
<reference evidence="7 8" key="3">
    <citation type="submission" date="2017-03" db="EMBL/GenBank/DDBJ databases">
        <authorList>
            <person name="Regsiter A."/>
            <person name="William W."/>
        </authorList>
    </citation>
    <scope>NUCLEOTIDE SEQUENCE [LARGE SCALE GENOMIC DNA]</scope>
    <source>
        <strain evidence="7">PRJEB5721</strain>
    </source>
</reference>
<feature type="domain" description="Helix-hairpin-helix DNA-binding motif class 1" evidence="4">
    <location>
        <begin position="130"/>
        <end position="149"/>
    </location>
</feature>
<dbReference type="HAMAP" id="MF_01488">
    <property type="entry name" value="RecD2"/>
    <property type="match status" value="1"/>
</dbReference>